<dbReference type="InterPro" id="IPR036869">
    <property type="entry name" value="J_dom_sf"/>
</dbReference>
<dbReference type="Pfam" id="PF00226">
    <property type="entry name" value="DnaJ"/>
    <property type="match status" value="1"/>
</dbReference>
<feature type="region of interest" description="Disordered" evidence="6">
    <location>
        <begin position="105"/>
        <end position="167"/>
    </location>
</feature>
<dbReference type="OrthoDB" id="376357at2759"/>
<dbReference type="InterPro" id="IPR001623">
    <property type="entry name" value="DnaJ_domain"/>
</dbReference>
<feature type="region of interest" description="Disordered" evidence="6">
    <location>
        <begin position="255"/>
        <end position="291"/>
    </location>
</feature>
<dbReference type="GO" id="GO:0005737">
    <property type="term" value="C:cytoplasm"/>
    <property type="evidence" value="ECO:0007669"/>
    <property type="project" value="UniProtKB-SubCell"/>
</dbReference>
<name>A0A0J0XFF4_9TREE</name>
<dbReference type="Gene3D" id="1.10.287.110">
    <property type="entry name" value="DnaJ domain"/>
    <property type="match status" value="1"/>
</dbReference>
<organism evidence="8 9">
    <name type="scientific">Cutaneotrichosporon oleaginosum</name>
    <dbReference type="NCBI Taxonomy" id="879819"/>
    <lineage>
        <taxon>Eukaryota</taxon>
        <taxon>Fungi</taxon>
        <taxon>Dikarya</taxon>
        <taxon>Basidiomycota</taxon>
        <taxon>Agaricomycotina</taxon>
        <taxon>Tremellomycetes</taxon>
        <taxon>Trichosporonales</taxon>
        <taxon>Trichosporonaceae</taxon>
        <taxon>Cutaneotrichosporon</taxon>
    </lineage>
</organism>
<keyword evidence="5" id="KW-0539">Nucleus</keyword>
<dbReference type="PRINTS" id="PR00625">
    <property type="entry name" value="JDOMAIN"/>
</dbReference>
<evidence type="ECO:0000256" key="5">
    <source>
        <dbReference type="ARBA" id="ARBA00023242"/>
    </source>
</evidence>
<dbReference type="CDD" id="cd06257">
    <property type="entry name" value="DnaJ"/>
    <property type="match status" value="1"/>
</dbReference>
<evidence type="ECO:0000256" key="2">
    <source>
        <dbReference type="ARBA" id="ARBA00004496"/>
    </source>
</evidence>
<dbReference type="AlphaFoldDB" id="A0A0J0XFF4"/>
<evidence type="ECO:0000259" key="7">
    <source>
        <dbReference type="PROSITE" id="PS50076"/>
    </source>
</evidence>
<feature type="domain" description="J" evidence="7">
    <location>
        <begin position="12"/>
        <end position="76"/>
    </location>
</feature>
<dbReference type="GO" id="GO:0005681">
    <property type="term" value="C:spliceosomal complex"/>
    <property type="evidence" value="ECO:0007669"/>
    <property type="project" value="TreeGrafter"/>
</dbReference>
<dbReference type="PANTHER" id="PTHR44313">
    <property type="entry name" value="DNAJ HOMOLOG SUBFAMILY C MEMBER 17"/>
    <property type="match status" value="1"/>
</dbReference>
<dbReference type="PANTHER" id="PTHR44313:SF1">
    <property type="entry name" value="DNAJ HOMOLOG SUBFAMILY C MEMBER 17"/>
    <property type="match status" value="1"/>
</dbReference>
<gene>
    <name evidence="8" type="ORF">CC85DRAFT_264894</name>
</gene>
<dbReference type="RefSeq" id="XP_018276272.1">
    <property type="nucleotide sequence ID" value="XM_018420973.1"/>
</dbReference>
<keyword evidence="3" id="KW-0963">Cytoplasm</keyword>
<dbReference type="GeneID" id="28981576"/>
<evidence type="ECO:0000313" key="8">
    <source>
        <dbReference type="EMBL" id="KLT39781.1"/>
    </source>
</evidence>
<feature type="compositionally biased region" description="Basic and acidic residues" evidence="6">
    <location>
        <begin position="105"/>
        <end position="143"/>
    </location>
</feature>
<keyword evidence="4" id="KW-0143">Chaperone</keyword>
<protein>
    <submittedName>
        <fullName evidence="8">DnaJ-domain-containing protein</fullName>
    </submittedName>
</protein>
<dbReference type="GO" id="GO:0000390">
    <property type="term" value="P:spliceosomal complex disassembly"/>
    <property type="evidence" value="ECO:0007669"/>
    <property type="project" value="TreeGrafter"/>
</dbReference>
<dbReference type="SUPFAM" id="SSF46565">
    <property type="entry name" value="Chaperone J-domain"/>
    <property type="match status" value="1"/>
</dbReference>
<evidence type="ECO:0000256" key="1">
    <source>
        <dbReference type="ARBA" id="ARBA00004123"/>
    </source>
</evidence>
<evidence type="ECO:0000256" key="3">
    <source>
        <dbReference type="ARBA" id="ARBA00022490"/>
    </source>
</evidence>
<dbReference type="EMBL" id="KQ087249">
    <property type="protein sequence ID" value="KLT39781.1"/>
    <property type="molecule type" value="Genomic_DNA"/>
</dbReference>
<reference evidence="8 9" key="1">
    <citation type="submission" date="2015-03" db="EMBL/GenBank/DDBJ databases">
        <title>Genomics and transcriptomics of the oil-accumulating basidiomycete yeast T. oleaginosus allow insights into substrate utilization and the diverse evolutionary trajectories of mating systems in fungi.</title>
        <authorList>
            <consortium name="DOE Joint Genome Institute"/>
            <person name="Kourist R."/>
            <person name="Kracht O."/>
            <person name="Bracharz F."/>
            <person name="Lipzen A."/>
            <person name="Nolan M."/>
            <person name="Ohm R."/>
            <person name="Grigoriev I."/>
            <person name="Sun S."/>
            <person name="Heitman J."/>
            <person name="Bruck T."/>
            <person name="Nowrousian M."/>
        </authorList>
    </citation>
    <scope>NUCLEOTIDE SEQUENCE [LARGE SCALE GENOMIC DNA]</scope>
    <source>
        <strain evidence="8 9">IBC0246</strain>
    </source>
</reference>
<evidence type="ECO:0000256" key="6">
    <source>
        <dbReference type="SAM" id="MobiDB-lite"/>
    </source>
</evidence>
<dbReference type="Proteomes" id="UP000053611">
    <property type="component" value="Unassembled WGS sequence"/>
</dbReference>
<evidence type="ECO:0000313" key="9">
    <source>
        <dbReference type="Proteomes" id="UP000053611"/>
    </source>
</evidence>
<feature type="compositionally biased region" description="Basic and acidic residues" evidence="6">
    <location>
        <begin position="277"/>
        <end position="287"/>
    </location>
</feature>
<dbReference type="InterPro" id="IPR052094">
    <property type="entry name" value="Pre-mRNA-splicing_ERAD"/>
</dbReference>
<evidence type="ECO:0000256" key="4">
    <source>
        <dbReference type="ARBA" id="ARBA00023186"/>
    </source>
</evidence>
<dbReference type="SMART" id="SM00271">
    <property type="entry name" value="DnaJ"/>
    <property type="match status" value="1"/>
</dbReference>
<comment type="subcellular location">
    <subcellularLocation>
        <location evidence="2">Cytoplasm</location>
    </subcellularLocation>
    <subcellularLocation>
        <location evidence="1">Nucleus</location>
    </subcellularLocation>
</comment>
<dbReference type="STRING" id="879819.A0A0J0XFF4"/>
<dbReference type="PROSITE" id="PS50076">
    <property type="entry name" value="DNAJ_2"/>
    <property type="match status" value="1"/>
</dbReference>
<accession>A0A0J0XFF4</accession>
<proteinExistence type="predicted"/>
<sequence length="317" mass="35102">MALLTDEERELDPYLTLGIAPDAAEKDIRKAYRKLSLKCHPDKNSGPEAAEMFHSISLALAILTSPEKRSFVDGKLATARAQAARRAEMDSKRKAKVDDLLRREEDAKRARKDAADQRKAAAAEEAVRSEGRRLMEERKKRMEAAAAAAREADAPKPTIQQRDGPPPISDEDLTITLTLPVGYTQATLEAALSKYGAVEAVHVVPSKKKPKAIVQFALGNWGGCWACVHDGAGIGAKVKWAAGKEPAWVAWAAQQKERGEGNEQGRTFKSAPDFGDVQDRQRQREEDAALESATLLRMRQRERERLAEEIRRAEEEV</sequence>
<keyword evidence="9" id="KW-1185">Reference proteome</keyword>